<feature type="compositionally biased region" description="Acidic residues" evidence="1">
    <location>
        <begin position="35"/>
        <end position="68"/>
    </location>
</feature>
<sequence length="68" mass="7160">MVTTDDNKLRSLAAALGVGSLALFGVTACDTNGDTGEEDPAVEEEEGMEEDPAEDPAEEDPMEEEEEG</sequence>
<evidence type="ECO:0000313" key="3">
    <source>
        <dbReference type="Proteomes" id="UP000535437"/>
    </source>
</evidence>
<protein>
    <submittedName>
        <fullName evidence="2">Uncharacterized protein</fullName>
    </submittedName>
</protein>
<accession>A0A7Z0KB30</accession>
<organism evidence="2 3">
    <name type="scientific">Nesterenkonia xinjiangensis</name>
    <dbReference type="NCBI Taxonomy" id="225327"/>
    <lineage>
        <taxon>Bacteria</taxon>
        <taxon>Bacillati</taxon>
        <taxon>Actinomycetota</taxon>
        <taxon>Actinomycetes</taxon>
        <taxon>Micrococcales</taxon>
        <taxon>Micrococcaceae</taxon>
        <taxon>Nesterenkonia</taxon>
    </lineage>
</organism>
<keyword evidence="3" id="KW-1185">Reference proteome</keyword>
<dbReference type="EMBL" id="JACCFY010000001">
    <property type="protein sequence ID" value="NYJ77167.1"/>
    <property type="molecule type" value="Genomic_DNA"/>
</dbReference>
<dbReference type="AlphaFoldDB" id="A0A7Z0KB30"/>
<dbReference type="RefSeq" id="WP_179540687.1">
    <property type="nucleotide sequence ID" value="NZ_BAAALL010000004.1"/>
</dbReference>
<reference evidence="2 3" key="1">
    <citation type="submission" date="2020-07" db="EMBL/GenBank/DDBJ databases">
        <title>Sequencing the genomes of 1000 actinobacteria strains.</title>
        <authorList>
            <person name="Klenk H.-P."/>
        </authorList>
    </citation>
    <scope>NUCLEOTIDE SEQUENCE [LARGE SCALE GENOMIC DNA]</scope>
    <source>
        <strain evidence="2 3">DSM 15475</strain>
    </source>
</reference>
<evidence type="ECO:0000256" key="1">
    <source>
        <dbReference type="SAM" id="MobiDB-lite"/>
    </source>
</evidence>
<proteinExistence type="predicted"/>
<dbReference type="Proteomes" id="UP000535437">
    <property type="component" value="Unassembled WGS sequence"/>
</dbReference>
<comment type="caution">
    <text evidence="2">The sequence shown here is derived from an EMBL/GenBank/DDBJ whole genome shotgun (WGS) entry which is preliminary data.</text>
</comment>
<gene>
    <name evidence="2" type="ORF">HNR09_000578</name>
</gene>
<name>A0A7Z0KB30_9MICC</name>
<feature type="region of interest" description="Disordered" evidence="1">
    <location>
        <begin position="28"/>
        <end position="68"/>
    </location>
</feature>
<evidence type="ECO:0000313" key="2">
    <source>
        <dbReference type="EMBL" id="NYJ77167.1"/>
    </source>
</evidence>